<dbReference type="Pfam" id="PF05593">
    <property type="entry name" value="RHS_repeat"/>
    <property type="match status" value="3"/>
</dbReference>
<dbReference type="GO" id="GO:0004519">
    <property type="term" value="F:endonuclease activity"/>
    <property type="evidence" value="ECO:0007669"/>
    <property type="project" value="InterPro"/>
</dbReference>
<dbReference type="InterPro" id="IPR022385">
    <property type="entry name" value="Rhs_assc_core"/>
</dbReference>
<dbReference type="Pfam" id="PF25023">
    <property type="entry name" value="TEN_YD-shell"/>
    <property type="match status" value="1"/>
</dbReference>
<dbReference type="GO" id="GO:0008270">
    <property type="term" value="F:zinc ion binding"/>
    <property type="evidence" value="ECO:0007669"/>
    <property type="project" value="InterPro"/>
</dbReference>
<dbReference type="InterPro" id="IPR056823">
    <property type="entry name" value="TEN-like_YD-shell"/>
</dbReference>
<dbReference type="InterPro" id="IPR002711">
    <property type="entry name" value="HNH"/>
</dbReference>
<evidence type="ECO:0000259" key="4">
    <source>
        <dbReference type="SMART" id="SM00306"/>
    </source>
</evidence>
<feature type="compositionally biased region" description="Basic and acidic residues" evidence="2">
    <location>
        <begin position="996"/>
        <end position="1005"/>
    </location>
</feature>
<dbReference type="NCBIfam" id="TIGR03696">
    <property type="entry name" value="Rhs_assc_core"/>
    <property type="match status" value="1"/>
</dbReference>
<dbReference type="SMART" id="SM00306">
    <property type="entry name" value="HintN"/>
    <property type="match status" value="1"/>
</dbReference>
<evidence type="ECO:0000313" key="6">
    <source>
        <dbReference type="Proteomes" id="UP000530412"/>
    </source>
</evidence>
<feature type="region of interest" description="Disordered" evidence="2">
    <location>
        <begin position="1570"/>
        <end position="1597"/>
    </location>
</feature>
<feature type="signal peptide" evidence="3">
    <location>
        <begin position="1"/>
        <end position="36"/>
    </location>
</feature>
<dbReference type="InterPro" id="IPR036844">
    <property type="entry name" value="Hint_dom_sf"/>
</dbReference>
<dbReference type="Pfam" id="PF01844">
    <property type="entry name" value="HNH"/>
    <property type="match status" value="1"/>
</dbReference>
<feature type="region of interest" description="Disordered" evidence="2">
    <location>
        <begin position="118"/>
        <end position="141"/>
    </location>
</feature>
<organism evidence="5 6">
    <name type="scientific">Streptomyces calvus</name>
    <dbReference type="NCBI Taxonomy" id="67282"/>
    <lineage>
        <taxon>Bacteria</taxon>
        <taxon>Bacillati</taxon>
        <taxon>Actinomycetota</taxon>
        <taxon>Actinomycetes</taxon>
        <taxon>Kitasatosporales</taxon>
        <taxon>Streptomycetaceae</taxon>
        <taxon>Streptomyces</taxon>
    </lineage>
</organism>
<feature type="region of interest" description="Disordered" evidence="2">
    <location>
        <begin position="84"/>
        <end position="106"/>
    </location>
</feature>
<feature type="compositionally biased region" description="Basic and acidic residues" evidence="2">
    <location>
        <begin position="55"/>
        <end position="64"/>
    </location>
</feature>
<feature type="region of interest" description="Disordered" evidence="2">
    <location>
        <begin position="2234"/>
        <end position="2272"/>
    </location>
</feature>
<dbReference type="InterPro" id="IPR050708">
    <property type="entry name" value="T6SS_VgrG/RHS"/>
</dbReference>
<dbReference type="PANTHER" id="PTHR32305">
    <property type="match status" value="1"/>
</dbReference>
<dbReference type="Gene3D" id="2.170.16.10">
    <property type="entry name" value="Hedgehog/Intein (Hint) domain"/>
    <property type="match status" value="1"/>
</dbReference>
<feature type="region of interest" description="Disordered" evidence="2">
    <location>
        <begin position="982"/>
        <end position="1014"/>
    </location>
</feature>
<protein>
    <submittedName>
        <fullName evidence="5">RHS repeat-associated protein</fullName>
    </submittedName>
</protein>
<evidence type="ECO:0000313" key="5">
    <source>
        <dbReference type="EMBL" id="MBA8948379.1"/>
    </source>
</evidence>
<accession>A0AA40VLF3</accession>
<dbReference type="InterPro" id="IPR031325">
    <property type="entry name" value="RHS_repeat"/>
</dbReference>
<dbReference type="Proteomes" id="UP000530412">
    <property type="component" value="Unassembled WGS sequence"/>
</dbReference>
<dbReference type="NCBIfam" id="TIGR01643">
    <property type="entry name" value="YD_repeat_2x"/>
    <property type="match status" value="3"/>
</dbReference>
<dbReference type="RefSeq" id="WP_189595417.1">
    <property type="nucleotide sequence ID" value="NZ_BMSU01000039.1"/>
</dbReference>
<comment type="caution">
    <text evidence="5">The sequence shown here is derived from an EMBL/GenBank/DDBJ whole genome shotgun (WGS) entry which is preliminary data.</text>
</comment>
<feature type="chain" id="PRO_5041445335" evidence="3">
    <location>
        <begin position="37"/>
        <end position="2300"/>
    </location>
</feature>
<dbReference type="Gene3D" id="1.10.30.50">
    <property type="match status" value="1"/>
</dbReference>
<sequence>MNPFRGRLLSHRTPQRAVGIVALSLSLALVATTAEAVPVDDTAGGGRPGVQKSADPAEGRDAKAAPRPADLNAKAAVRTLDEASWPTGGSAEVAVGPPGKSKKTEVGGLPVTVTQVEPQKTAEKAKGGSGKAERARTAPAAVRVTSLDRQRALQLDSAAVLGISRDDDADEPGTVELSVDYSAFAEGFGGDYGARLRMVRLPGCAATAEPGSKECPELPVPLATRNDTAERTVTAQVTAEPGEVGLSAQDGEAATLIALVSGAESAKGDYTATSLAPSASWSVANSSGGFSWNYPLRTVPTPGGLTPVIGLGYSSQTADGRTAVTNNQGSWIGDGFGFEPGYIERAYKPCAYDGHKDSAEQCWAHDNATILLEGSSAQLIKDDETGKWHMTGESGARIDKLTGAANGDDNGEHWKVTTTDGTEYYFGLDRLPGWTSGKEETESAWTVPVFGDDSGEPCYDATFTAAHCDQAWRWNLDYVKDTHGNVMSYFYEAEANHYALNGKTDVNGTAYHRGGHLERVDYGQRHEQVYATEAPARVKFTVAERCLPTDSFNCGEDKRTTANAGHWPDVPVDLECKAGTRCKTGQVAPSFWTTKRLTGITTQMRTGASTYDDVDAWTLTHRFLDNGDDSKTLWLSKIQHEGRDGDNHITLPSVDLQGVQLANRVDEDGDNIDAFHRYRLTSVLSETGAQLDITYAPTECTADALPEPGKSTKRCYPVKWAPPGHIDPITDWFHKYVVDQITQTDRTGGGEDLVTRYEYKGPAAWRHAEPDGITDEKYHTWGQWQGYGKVTVTSGNGEVTETRVDYTYLQGMHGDKDADGGTRSVKVTDSTGVEYTDHKEYTGFELEAATYDKGVGGKVVSRVVTEPWKHDTATQTKSWATTKATVVQLKTTRGYELLSDGTWRRTRSESTYDTATTTGRLLRTEELGDLATDDDDRCVRLWYADNPAKNIHELPSRSESVSVDCVAAPDRRTQVIADERTSYDGGTFGDAPTRGDATRTERLASHDGTQGTYQVTGTTEYDAFGRPTLQTDAAGATTRTEYTDVNGLISRTKVTNPLGHGTVTDHDPARGQATGQTDPNGRRTDLAHDALGRLVSVWLPDRRKSQTPSIKYSYNVRKDKTVAVSTEKIEIGGTYGVEYELYDSLLRPRQKQTEGPDGSRMVADTFYDGTGDIRKTNATYNAVGTPSDELLTVANGEVGAQTLYEYDGLSRVTAEIFAVAGVEWWRTTTVHEGDRTHIDPPKGGVPVTTITDAAGRLTELRHYQGEAPNPDGAAGPGNGYDATKYTYTPAGQTKTVTDAKGNTWRYEYDQRGRQVRAVDPDAGTTTTAYDVVDRPVRTTDERGKTLSTVYDKLGRVTTTWEGEPDTGTKLTATKYDKAGWLGHAYASYRYTDDGQYFATVTQAMDEFYQPLKTAYSVPSSTGDLAGLYVFTATYNQDGTLQGMGMPAAGGLAAETFEIDYDALQRPVSMKSTLSTYVTGTRYSTTSLLQQIELSNGSGKKVWQNFDHEKGTDRLTRSAVRTEGATGPLKEAHYSYDQAGNVRSISDTAGTSPDVQCFAYDTGQRLAEAWTPAASAEQATGSGTVGGGPGGSAPAACGAAPGASALGGPAPYWKSYTVDALGNRLQEVVHDTGLDATKDVTRTYTYGENGAGPHAVTKVVEKTPTGDRQSTYGYDASGNTTERVLGGDTQKLNWDAEGQLTRTVEADGREATYVYDASGNRVMRKDATATTVYLPGMELRLPEGGSKAEATRYYSFADQTVAVRTDDGKLSWLAADHHGTGELAIDAATGAVAGQRRFDPYGLERGKAAGNWPGEKGFVGGAIDAQTGLTSIGAREYDPELGKFISVDPVIDFTQPQQINGYAYANNSPVTLSDPSGEFVGFYGLIKAVRWAFDQISRARYGDSYHAVKAAQQKRYSAERRYNTAKQQTKQAAKELAKIAKDELGIDAALDCFSSGDLGSCGETALNVAGSFAGGVVGKLLVKYGAPWDWKKGAALAKRVWGLLDDLVGGARRTWKESRALDKADDALAAAKKKAERNRGKGKEDGGGSCPAKHSFLPDTEVLLADGTSKPIKDVALGDEVVVTDPETGETTVREVVGTIVTEDDKHFVDLTIATEDGAAALISTTTHPFWVESEGEWIDAGDLEPGMTLRTPDGKTATLAALHHFEQRQRTNDLTVAGIHTYYVLAGAAPVLVHNCNRAGLDFTDAERQKVYDANAAKNGGEYKCDYCGQKVERRGSRDANGNPVPGRPDDAQIDHIEPRADGGHGGAHNGAVACRRCNRDKSTKTMEEWDDELRDFLGP</sequence>
<feature type="domain" description="Hint" evidence="4">
    <location>
        <begin position="2052"/>
        <end position="2153"/>
    </location>
</feature>
<feature type="region of interest" description="Disordered" evidence="2">
    <location>
        <begin position="39"/>
        <end position="67"/>
    </location>
</feature>
<dbReference type="PANTHER" id="PTHR32305:SF17">
    <property type="entry name" value="TRNA NUCLEASE WAPA"/>
    <property type="match status" value="1"/>
</dbReference>
<dbReference type="EMBL" id="JACJIE010000035">
    <property type="protein sequence ID" value="MBA8948379.1"/>
    <property type="molecule type" value="Genomic_DNA"/>
</dbReference>
<keyword evidence="1" id="KW-0677">Repeat</keyword>
<keyword evidence="3" id="KW-0732">Signal</keyword>
<evidence type="ECO:0000256" key="1">
    <source>
        <dbReference type="ARBA" id="ARBA00022737"/>
    </source>
</evidence>
<feature type="compositionally biased region" description="Basic and acidic residues" evidence="2">
    <location>
        <begin position="120"/>
        <end position="136"/>
    </location>
</feature>
<dbReference type="Pfam" id="PF07591">
    <property type="entry name" value="PT-HINT"/>
    <property type="match status" value="1"/>
</dbReference>
<dbReference type="Gene3D" id="2.180.10.10">
    <property type="entry name" value="RHS repeat-associated core"/>
    <property type="match status" value="1"/>
</dbReference>
<dbReference type="InterPro" id="IPR006530">
    <property type="entry name" value="YD"/>
</dbReference>
<gene>
    <name evidence="5" type="ORF">FHS33_006852</name>
</gene>
<reference evidence="5 6" key="1">
    <citation type="submission" date="2020-08" db="EMBL/GenBank/DDBJ databases">
        <title>Genomic Encyclopedia of Type Strains, Phase III (KMG-III): the genomes of soil and plant-associated and newly described type strains.</title>
        <authorList>
            <person name="Whitman W."/>
        </authorList>
    </citation>
    <scope>NUCLEOTIDE SEQUENCE [LARGE SCALE GENOMIC DNA]</scope>
    <source>
        <strain evidence="5 6">CECT 3271</strain>
    </source>
</reference>
<name>A0AA40VLF3_9ACTN</name>
<evidence type="ECO:0000256" key="2">
    <source>
        <dbReference type="SAM" id="MobiDB-lite"/>
    </source>
</evidence>
<dbReference type="SUPFAM" id="SSF51294">
    <property type="entry name" value="Hedgehog/intein (Hint) domain"/>
    <property type="match status" value="1"/>
</dbReference>
<dbReference type="GO" id="GO:0003676">
    <property type="term" value="F:nucleic acid binding"/>
    <property type="evidence" value="ECO:0007669"/>
    <property type="project" value="InterPro"/>
</dbReference>
<feature type="region of interest" description="Disordered" evidence="2">
    <location>
        <begin position="1053"/>
        <end position="1083"/>
    </location>
</feature>
<dbReference type="InterPro" id="IPR003587">
    <property type="entry name" value="Hint_dom_N"/>
</dbReference>
<evidence type="ECO:0000256" key="3">
    <source>
        <dbReference type="SAM" id="SignalP"/>
    </source>
</evidence>
<feature type="compositionally biased region" description="Basic and acidic residues" evidence="2">
    <location>
        <begin position="2036"/>
        <end position="2045"/>
    </location>
</feature>
<feature type="region of interest" description="Disordered" evidence="2">
    <location>
        <begin position="2031"/>
        <end position="2053"/>
    </location>
</feature>
<proteinExistence type="predicted"/>
<dbReference type="CDD" id="cd00081">
    <property type="entry name" value="Hint"/>
    <property type="match status" value="1"/>
</dbReference>
<feature type="compositionally biased region" description="Basic and acidic residues" evidence="2">
    <location>
        <begin position="2248"/>
        <end position="2263"/>
    </location>
</feature>